<organism evidence="2">
    <name type="scientific">marine metagenome</name>
    <dbReference type="NCBI Taxonomy" id="408172"/>
    <lineage>
        <taxon>unclassified sequences</taxon>
        <taxon>metagenomes</taxon>
        <taxon>ecological metagenomes</taxon>
    </lineage>
</organism>
<proteinExistence type="predicted"/>
<dbReference type="SMART" id="SM00851">
    <property type="entry name" value="MGS"/>
    <property type="match status" value="1"/>
</dbReference>
<dbReference type="PROSITE" id="PS51855">
    <property type="entry name" value="MGS"/>
    <property type="match status" value="1"/>
</dbReference>
<dbReference type="EMBL" id="UINC01154029">
    <property type="protein sequence ID" value="SVD49080.1"/>
    <property type="molecule type" value="Genomic_DNA"/>
</dbReference>
<accession>A0A382VRS5</accession>
<reference evidence="2" key="1">
    <citation type="submission" date="2018-05" db="EMBL/GenBank/DDBJ databases">
        <authorList>
            <person name="Lanie J.A."/>
            <person name="Ng W.-L."/>
            <person name="Kazmierczak K.M."/>
            <person name="Andrzejewski T.M."/>
            <person name="Davidsen T.M."/>
            <person name="Wayne K.J."/>
            <person name="Tettelin H."/>
            <person name="Glass J.I."/>
            <person name="Rusch D."/>
            <person name="Podicherti R."/>
            <person name="Tsui H.-C.T."/>
            <person name="Winkler M.E."/>
        </authorList>
    </citation>
    <scope>NUCLEOTIDE SEQUENCE</scope>
</reference>
<evidence type="ECO:0000259" key="1">
    <source>
        <dbReference type="PROSITE" id="PS51855"/>
    </source>
</evidence>
<evidence type="ECO:0000313" key="2">
    <source>
        <dbReference type="EMBL" id="SVD49080.1"/>
    </source>
</evidence>
<name>A0A382VRS5_9ZZZZ</name>
<dbReference type="Gene3D" id="3.40.50.1380">
    <property type="entry name" value="Methylglyoxal synthase-like domain"/>
    <property type="match status" value="1"/>
</dbReference>
<dbReference type="AlphaFoldDB" id="A0A382VRS5"/>
<sequence length="100" mass="10760">MGKKVVAIPKRLNEGHPNVVDIIVNGTVDAVVNTITGNRSAVKDGFHIRRAAVEKRIPCFTSIDTATAAAESLTSEGPNYNVKSMLEYIPTPEGEPRDAK</sequence>
<protein>
    <recommendedName>
        <fullName evidence="1">MGS-like domain-containing protein</fullName>
    </recommendedName>
</protein>
<dbReference type="InterPro" id="IPR036914">
    <property type="entry name" value="MGS-like_dom_sf"/>
</dbReference>
<feature type="domain" description="MGS-like" evidence="1">
    <location>
        <begin position="1"/>
        <end position="100"/>
    </location>
</feature>
<dbReference type="Pfam" id="PF02142">
    <property type="entry name" value="MGS"/>
    <property type="match status" value="1"/>
</dbReference>
<gene>
    <name evidence="2" type="ORF">METZ01_LOCUS401934</name>
</gene>
<dbReference type="SUPFAM" id="SSF52335">
    <property type="entry name" value="Methylglyoxal synthase-like"/>
    <property type="match status" value="1"/>
</dbReference>
<dbReference type="InterPro" id="IPR011607">
    <property type="entry name" value="MGS-like_dom"/>
</dbReference>